<dbReference type="RefSeq" id="WP_168008154.1">
    <property type="nucleotide sequence ID" value="NZ_JAATHJ010000024.1"/>
</dbReference>
<gene>
    <name evidence="1" type="ORF">HCN83_13225</name>
</gene>
<evidence type="ECO:0000313" key="2">
    <source>
        <dbReference type="Proteomes" id="UP000752012"/>
    </source>
</evidence>
<dbReference type="EMBL" id="JAATHJ010000024">
    <property type="protein sequence ID" value="NJP38553.1"/>
    <property type="molecule type" value="Genomic_DNA"/>
</dbReference>
<dbReference type="Proteomes" id="UP000752012">
    <property type="component" value="Unassembled WGS sequence"/>
</dbReference>
<accession>A0A969PV85</accession>
<evidence type="ECO:0000313" key="1">
    <source>
        <dbReference type="EMBL" id="NJP38553.1"/>
    </source>
</evidence>
<reference evidence="1 2" key="1">
    <citation type="submission" date="2020-03" db="EMBL/GenBank/DDBJ databases">
        <title>Assessment of the enzymatic potential of alkaline-tolerant lipase obtained from Bacillus luteus H11 (technogenic soil) for the bioremediation of saline soils contaminated with petroleum substances.</title>
        <authorList>
            <person name="Kalwasinska A."/>
        </authorList>
    </citation>
    <scope>NUCLEOTIDE SEQUENCE [LARGE SCALE GENOMIC DNA]</scope>
    <source>
        <strain evidence="1 2">H11</strain>
    </source>
</reference>
<organism evidence="1 2">
    <name type="scientific">Alkalicoccus luteus</name>
    <dbReference type="NCBI Taxonomy" id="1237094"/>
    <lineage>
        <taxon>Bacteria</taxon>
        <taxon>Bacillati</taxon>
        <taxon>Bacillota</taxon>
        <taxon>Bacilli</taxon>
        <taxon>Bacillales</taxon>
        <taxon>Bacillaceae</taxon>
        <taxon>Alkalicoccus</taxon>
    </lineage>
</organism>
<proteinExistence type="predicted"/>
<dbReference type="AlphaFoldDB" id="A0A969PV85"/>
<sequence>MACSIDHSLQDVQQKLETQKSYLPAELYEASARYLETEQHQTALNEMFHLLKKYDLVSEEEKRIREASLATLLHSA</sequence>
<comment type="caution">
    <text evidence="1">The sequence shown here is derived from an EMBL/GenBank/DDBJ whole genome shotgun (WGS) entry which is preliminary data.</text>
</comment>
<protein>
    <submittedName>
        <fullName evidence="1">Group-specific protein</fullName>
    </submittedName>
</protein>
<name>A0A969PV85_9BACI</name>
<keyword evidence="2" id="KW-1185">Reference proteome</keyword>